<gene>
    <name evidence="1" type="ORF">FTUN_2128</name>
</gene>
<name>A0A6M5YMN9_9BACT</name>
<reference evidence="2" key="1">
    <citation type="submission" date="2020-05" db="EMBL/GenBank/DDBJ databases">
        <title>Frigoriglobus tundricola gen. nov., sp. nov., a psychrotolerant cellulolytic planctomycete of the family Gemmataceae with two divergent copies of 16S rRNA gene.</title>
        <authorList>
            <person name="Kulichevskaya I.S."/>
            <person name="Ivanova A.A."/>
            <person name="Naumoff D.G."/>
            <person name="Beletsky A.V."/>
            <person name="Rijpstra W.I.C."/>
            <person name="Sinninghe Damste J.S."/>
            <person name="Mardanov A.V."/>
            <person name="Ravin N.V."/>
            <person name="Dedysh S.N."/>
        </authorList>
    </citation>
    <scope>NUCLEOTIDE SEQUENCE [LARGE SCALE GENOMIC DNA]</scope>
    <source>
        <strain evidence="2">PL17</strain>
    </source>
</reference>
<protein>
    <submittedName>
        <fullName evidence="1">Uncharacterized protein</fullName>
    </submittedName>
</protein>
<proteinExistence type="predicted"/>
<organism evidence="1 2">
    <name type="scientific">Frigoriglobus tundricola</name>
    <dbReference type="NCBI Taxonomy" id="2774151"/>
    <lineage>
        <taxon>Bacteria</taxon>
        <taxon>Pseudomonadati</taxon>
        <taxon>Planctomycetota</taxon>
        <taxon>Planctomycetia</taxon>
        <taxon>Gemmatales</taxon>
        <taxon>Gemmataceae</taxon>
        <taxon>Frigoriglobus</taxon>
    </lineage>
</organism>
<dbReference type="RefSeq" id="WP_171470564.1">
    <property type="nucleotide sequence ID" value="NZ_CP053452.2"/>
</dbReference>
<dbReference type="KEGG" id="ftj:FTUN_2128"/>
<keyword evidence="2" id="KW-1185">Reference proteome</keyword>
<dbReference type="Proteomes" id="UP000503447">
    <property type="component" value="Chromosome"/>
</dbReference>
<sequence>MARTNGATTATVAKKPRLSLTSMADLCDESTEPDWLVERVLVRDQPMVRNSQQLTRETQMECKLVIRAEAPPVTGYADEGLVLEFEDLEDLTSWLMTICGDAEHCPYTKIRAYAERLERGAARAAECR</sequence>
<accession>A0A6M5YMN9</accession>
<dbReference type="EMBL" id="CP053452">
    <property type="protein sequence ID" value="QJW94606.1"/>
    <property type="molecule type" value="Genomic_DNA"/>
</dbReference>
<dbReference type="AlphaFoldDB" id="A0A6M5YMN9"/>
<evidence type="ECO:0000313" key="1">
    <source>
        <dbReference type="EMBL" id="QJW94606.1"/>
    </source>
</evidence>
<evidence type="ECO:0000313" key="2">
    <source>
        <dbReference type="Proteomes" id="UP000503447"/>
    </source>
</evidence>